<sequence>MQVLAITKPRNIHEARLLDQHFQLRARIFANRLGWDVNVVDGRESDPFDALDPTCIVALSNSGDVTGCARLLPALGPTMLTGVFPSLLPDGRLNAHLAMIESSRFCVDTRLEEGRGAGSVHEATLSMFAGIIEWCLVNGITEIVTATDLRFERILGRVGWPLQRLAEPKKIGVTMAVAGTLAANPRIFQKLHPASYRSQFAGRLGQAA</sequence>
<dbReference type="NCBIfam" id="NF010408">
    <property type="entry name" value="PRK13834.1"/>
    <property type="match status" value="1"/>
</dbReference>
<evidence type="ECO:0000256" key="4">
    <source>
        <dbReference type="ARBA" id="ARBA00022691"/>
    </source>
</evidence>
<dbReference type="SUPFAM" id="SSF55729">
    <property type="entry name" value="Acyl-CoA N-acyltransferases (Nat)"/>
    <property type="match status" value="1"/>
</dbReference>
<evidence type="ECO:0000256" key="5">
    <source>
        <dbReference type="ARBA" id="ARBA00022929"/>
    </source>
</evidence>
<evidence type="ECO:0000313" key="9">
    <source>
        <dbReference type="EMBL" id="MEI1248915.1"/>
    </source>
</evidence>
<comment type="similarity">
    <text evidence="7 8">Belongs to the autoinducer synthase family.</text>
</comment>
<comment type="caution">
    <text evidence="9">The sequence shown here is derived from an EMBL/GenBank/DDBJ whole genome shotgun (WGS) entry which is preliminary data.</text>
</comment>
<dbReference type="Pfam" id="PF00765">
    <property type="entry name" value="Autoind_synth"/>
    <property type="match status" value="1"/>
</dbReference>
<keyword evidence="5 7" id="KW-0071">Autoinducer synthesis</keyword>
<dbReference type="InterPro" id="IPR018311">
    <property type="entry name" value="Autoind_synth_CS"/>
</dbReference>
<dbReference type="PANTHER" id="PTHR39322:SF1">
    <property type="entry name" value="ISOVALERYL-HOMOSERINE LACTONE SYNTHASE"/>
    <property type="match status" value="1"/>
</dbReference>
<reference evidence="9 10" key="1">
    <citation type="submission" date="2024-01" db="EMBL/GenBank/DDBJ databases">
        <title>Draft genome sequences of three bacterial strains isolated from Acacia saligna represent a potential new species within the genus Rhizobium.</title>
        <authorList>
            <person name="Tambong J.T."/>
            <person name="Mnasri B."/>
        </authorList>
    </citation>
    <scope>NUCLEOTIDE SEQUENCE [LARGE SCALE GENOMIC DNA]</scope>
    <source>
        <strain evidence="9 10">1AS12I</strain>
    </source>
</reference>
<dbReference type="Gene3D" id="3.40.630.30">
    <property type="match status" value="1"/>
</dbReference>
<dbReference type="EMBL" id="JBAMYC010000006">
    <property type="protein sequence ID" value="MEI1248915.1"/>
    <property type="molecule type" value="Genomic_DNA"/>
</dbReference>
<evidence type="ECO:0000256" key="2">
    <source>
        <dbReference type="ARBA" id="ARBA00022654"/>
    </source>
</evidence>
<name>A0ABU8CJH3_9HYPH</name>
<dbReference type="PROSITE" id="PS51187">
    <property type="entry name" value="AUTOINDUCER_SYNTH_2"/>
    <property type="match status" value="1"/>
</dbReference>
<proteinExistence type="inferred from homology"/>
<evidence type="ECO:0000256" key="6">
    <source>
        <dbReference type="ARBA" id="ARBA00048576"/>
    </source>
</evidence>
<keyword evidence="2 7" id="KW-0673">Quorum sensing</keyword>
<protein>
    <recommendedName>
        <fullName evidence="1 8">Acyl-homoserine-lactone synthase</fullName>
        <ecNumber evidence="1 8">2.3.1.184</ecNumber>
    </recommendedName>
    <alternativeName>
        <fullName evidence="8">Autoinducer synthesis protein</fullName>
    </alternativeName>
</protein>
<evidence type="ECO:0000313" key="10">
    <source>
        <dbReference type="Proteomes" id="UP001531129"/>
    </source>
</evidence>
<evidence type="ECO:0000256" key="3">
    <source>
        <dbReference type="ARBA" id="ARBA00022679"/>
    </source>
</evidence>
<dbReference type="RefSeq" id="WP_264396589.1">
    <property type="nucleotide sequence ID" value="NZ_JBAMYB010000006.1"/>
</dbReference>
<dbReference type="PROSITE" id="PS00949">
    <property type="entry name" value="AUTOINDUCER_SYNTH_1"/>
    <property type="match status" value="1"/>
</dbReference>
<dbReference type="InterPro" id="IPR001690">
    <property type="entry name" value="Autoind_synthase"/>
</dbReference>
<dbReference type="InterPro" id="IPR016181">
    <property type="entry name" value="Acyl_CoA_acyltransferase"/>
</dbReference>
<organism evidence="9 10">
    <name type="scientific">Rhizobium aouanii</name>
    <dbReference type="NCBI Taxonomy" id="3118145"/>
    <lineage>
        <taxon>Bacteria</taxon>
        <taxon>Pseudomonadati</taxon>
        <taxon>Pseudomonadota</taxon>
        <taxon>Alphaproteobacteria</taxon>
        <taxon>Hyphomicrobiales</taxon>
        <taxon>Rhizobiaceae</taxon>
        <taxon>Rhizobium/Agrobacterium group</taxon>
        <taxon>Rhizobium</taxon>
    </lineage>
</organism>
<dbReference type="PRINTS" id="PR01549">
    <property type="entry name" value="AUTOINDCRSYN"/>
</dbReference>
<evidence type="ECO:0000256" key="8">
    <source>
        <dbReference type="RuleBase" id="RU361135"/>
    </source>
</evidence>
<keyword evidence="3 8" id="KW-0808">Transferase</keyword>
<keyword evidence="4 8" id="KW-0949">S-adenosyl-L-methionine</keyword>
<evidence type="ECO:0000256" key="1">
    <source>
        <dbReference type="ARBA" id="ARBA00012340"/>
    </source>
</evidence>
<keyword evidence="10" id="KW-1185">Reference proteome</keyword>
<evidence type="ECO:0000256" key="7">
    <source>
        <dbReference type="PROSITE-ProRule" id="PRU00533"/>
    </source>
</evidence>
<dbReference type="Proteomes" id="UP001531129">
    <property type="component" value="Unassembled WGS sequence"/>
</dbReference>
<dbReference type="PANTHER" id="PTHR39322">
    <property type="entry name" value="ACYL-HOMOSERINE-LACTONE SYNTHASE"/>
    <property type="match status" value="1"/>
</dbReference>
<comment type="catalytic activity">
    <reaction evidence="6 8">
        <text>a fatty acyl-[ACP] + S-adenosyl-L-methionine = an N-acyl-L-homoserine lactone + S-methyl-5'-thioadenosine + holo-[ACP] + H(+)</text>
        <dbReference type="Rhea" id="RHEA:10096"/>
        <dbReference type="Rhea" id="RHEA-COMP:9685"/>
        <dbReference type="Rhea" id="RHEA-COMP:14125"/>
        <dbReference type="ChEBI" id="CHEBI:15378"/>
        <dbReference type="ChEBI" id="CHEBI:17509"/>
        <dbReference type="ChEBI" id="CHEBI:55474"/>
        <dbReference type="ChEBI" id="CHEBI:59789"/>
        <dbReference type="ChEBI" id="CHEBI:64479"/>
        <dbReference type="ChEBI" id="CHEBI:138651"/>
        <dbReference type="EC" id="2.3.1.184"/>
    </reaction>
</comment>
<gene>
    <name evidence="9" type="primary">traI</name>
    <name evidence="9" type="ORF">V8Q02_12965</name>
</gene>
<accession>A0ABU8CJH3</accession>
<dbReference type="EC" id="2.3.1.184" evidence="1 8"/>